<dbReference type="Gene3D" id="2.40.160.120">
    <property type="match status" value="1"/>
</dbReference>
<dbReference type="AlphaFoldDB" id="H2YL59"/>
<dbReference type="InterPro" id="IPR018494">
    <property type="entry name" value="Oxysterol-bd_CS"/>
</dbReference>
<evidence type="ECO:0000256" key="2">
    <source>
        <dbReference type="ARBA" id="ARBA00023055"/>
    </source>
</evidence>
<dbReference type="PROSITE" id="PS50003">
    <property type="entry name" value="PH_DOMAIN"/>
    <property type="match status" value="1"/>
</dbReference>
<keyword evidence="3" id="KW-0446">Lipid-binding</keyword>
<dbReference type="PROSITE" id="PS01013">
    <property type="entry name" value="OSBP"/>
    <property type="match status" value="1"/>
</dbReference>
<dbReference type="Ensembl" id="ENSCSAVT00000006138.1">
    <property type="protein sequence ID" value="ENSCSAVP00000006061.1"/>
    <property type="gene ID" value="ENSCSAVG00000003620.1"/>
</dbReference>
<evidence type="ECO:0000313" key="7">
    <source>
        <dbReference type="Ensembl" id="ENSCSAVP00000006061.1"/>
    </source>
</evidence>
<dbReference type="Gene3D" id="6.10.140.1150">
    <property type="match status" value="1"/>
</dbReference>
<dbReference type="PANTHER" id="PTHR10972:SF141">
    <property type="entry name" value="OXYSTEROL-BINDING PROTEIN"/>
    <property type="match status" value="1"/>
</dbReference>
<comment type="similarity">
    <text evidence="4">Belongs to the OSBP family.</text>
</comment>
<dbReference type="GO" id="GO:0032934">
    <property type="term" value="F:sterol binding"/>
    <property type="evidence" value="ECO:0007669"/>
    <property type="project" value="TreeGrafter"/>
</dbReference>
<dbReference type="Pfam" id="PF00169">
    <property type="entry name" value="PH"/>
    <property type="match status" value="1"/>
</dbReference>
<evidence type="ECO:0000256" key="1">
    <source>
        <dbReference type="ARBA" id="ARBA00022448"/>
    </source>
</evidence>
<dbReference type="CDD" id="cd13291">
    <property type="entry name" value="PH_ORP10_ORP11"/>
    <property type="match status" value="1"/>
</dbReference>
<evidence type="ECO:0000256" key="5">
    <source>
        <dbReference type="RuleBase" id="RU003845"/>
    </source>
</evidence>
<dbReference type="InterPro" id="IPR001849">
    <property type="entry name" value="PH_domain"/>
</dbReference>
<name>H2YL59_CIOSA</name>
<proteinExistence type="inferred from homology"/>
<reference evidence="8" key="1">
    <citation type="submission" date="2003-08" db="EMBL/GenBank/DDBJ databases">
        <authorList>
            <person name="Birren B."/>
            <person name="Nusbaum C."/>
            <person name="Abebe A."/>
            <person name="Abouelleil A."/>
            <person name="Adekoya E."/>
            <person name="Ait-zahra M."/>
            <person name="Allen N."/>
            <person name="Allen T."/>
            <person name="An P."/>
            <person name="Anderson M."/>
            <person name="Anderson S."/>
            <person name="Arachchi H."/>
            <person name="Armbruster J."/>
            <person name="Bachantsang P."/>
            <person name="Baldwin J."/>
            <person name="Barry A."/>
            <person name="Bayul T."/>
            <person name="Blitshsteyn B."/>
            <person name="Bloom T."/>
            <person name="Blye J."/>
            <person name="Boguslavskiy L."/>
            <person name="Borowsky M."/>
            <person name="Boukhgalter B."/>
            <person name="Brunache A."/>
            <person name="Butler J."/>
            <person name="Calixte N."/>
            <person name="Calvo S."/>
            <person name="Camarata J."/>
            <person name="Campo K."/>
            <person name="Chang J."/>
            <person name="Cheshatsang Y."/>
            <person name="Citroen M."/>
            <person name="Collymore A."/>
            <person name="Considine T."/>
            <person name="Cook A."/>
            <person name="Cooke P."/>
            <person name="Corum B."/>
            <person name="Cuomo C."/>
            <person name="David R."/>
            <person name="Dawoe T."/>
            <person name="Degray S."/>
            <person name="Dodge S."/>
            <person name="Dooley K."/>
            <person name="Dorje P."/>
            <person name="Dorjee K."/>
            <person name="Dorris L."/>
            <person name="Duffey N."/>
            <person name="Dupes A."/>
            <person name="Elkins T."/>
            <person name="Engels R."/>
            <person name="Erickson J."/>
            <person name="Farina A."/>
            <person name="Faro S."/>
            <person name="Ferreira P."/>
            <person name="Fischer H."/>
            <person name="Fitzgerald M."/>
            <person name="Foley K."/>
            <person name="Gage D."/>
            <person name="Galagan J."/>
            <person name="Gearin G."/>
            <person name="Gnerre S."/>
            <person name="Gnirke A."/>
            <person name="Goyette A."/>
            <person name="Graham J."/>
            <person name="Grandbois E."/>
            <person name="Gyaltsen K."/>
            <person name="Hafez N."/>
            <person name="Hagopian D."/>
            <person name="Hagos B."/>
            <person name="Hall J."/>
            <person name="Hatcher B."/>
            <person name="Heller A."/>
            <person name="Higgins H."/>
            <person name="Honan T."/>
            <person name="Horn A."/>
            <person name="Houde N."/>
            <person name="Hughes L."/>
            <person name="Hulme W."/>
            <person name="Husby E."/>
            <person name="Iliev I."/>
            <person name="Jaffe D."/>
            <person name="Jones C."/>
            <person name="Kamal M."/>
            <person name="Kamat A."/>
            <person name="Kamvysselis M."/>
            <person name="Karlsson E."/>
            <person name="Kells C."/>
            <person name="Kieu A."/>
            <person name="Kisner P."/>
            <person name="Kodira C."/>
            <person name="Kulbokas E."/>
            <person name="Labutti K."/>
            <person name="Lama D."/>
            <person name="Landers T."/>
            <person name="Leger J."/>
            <person name="Levine S."/>
            <person name="Lewis D."/>
            <person name="Lewis T."/>
            <person name="Lindblad-toh K."/>
            <person name="Liu X."/>
            <person name="Lokyitsang T."/>
            <person name="Lokyitsang Y."/>
            <person name="Lucien O."/>
            <person name="Lui A."/>
            <person name="Ma L.J."/>
            <person name="Mabbitt R."/>
            <person name="Macdonald J."/>
            <person name="Maclean C."/>
            <person name="Major J."/>
            <person name="Manning J."/>
            <person name="Marabella R."/>
            <person name="Maru K."/>
            <person name="Matthews C."/>
            <person name="Mauceli E."/>
            <person name="Mccarthy M."/>
            <person name="Mcdonough S."/>
            <person name="Mcghee T."/>
            <person name="Meldrim J."/>
            <person name="Meneus L."/>
            <person name="Mesirov J."/>
            <person name="Mihalev A."/>
            <person name="Mihova T."/>
            <person name="Mikkelsen T."/>
            <person name="Mlenga V."/>
            <person name="Moru K."/>
            <person name="Mozes J."/>
            <person name="Mulrain L."/>
            <person name="Munson G."/>
            <person name="Naylor J."/>
            <person name="Newes C."/>
            <person name="Nguyen C."/>
            <person name="Nguyen N."/>
            <person name="Nguyen T."/>
            <person name="Nicol R."/>
            <person name="Nielsen C."/>
            <person name="Nizzari M."/>
            <person name="Norbu C."/>
            <person name="Norbu N."/>
            <person name="O'donnell P."/>
            <person name="Okoawo O."/>
            <person name="O'leary S."/>
            <person name="Omotosho B."/>
            <person name="O'neill K."/>
            <person name="Osman S."/>
            <person name="Parker S."/>
            <person name="Perrin D."/>
            <person name="Phunkhang P."/>
            <person name="Piqani B."/>
            <person name="Purcell S."/>
            <person name="Rachupka T."/>
            <person name="Ramasamy U."/>
            <person name="Rameau R."/>
            <person name="Ray V."/>
            <person name="Raymond C."/>
            <person name="Retta R."/>
            <person name="Richardson S."/>
            <person name="Rise C."/>
            <person name="Rodriguez J."/>
            <person name="Rogers J."/>
            <person name="Rogov P."/>
            <person name="Rutman M."/>
            <person name="Schupbach R."/>
            <person name="Seaman C."/>
            <person name="Settipalli S."/>
            <person name="Sharpe T."/>
            <person name="Sheridan J."/>
            <person name="Sherpa N."/>
            <person name="Shi J."/>
            <person name="Smirnov S."/>
            <person name="Smith C."/>
            <person name="Sougnez C."/>
            <person name="Spencer B."/>
            <person name="Stalker J."/>
            <person name="Stange-thomann N."/>
            <person name="Stavropoulos S."/>
            <person name="Stetson K."/>
            <person name="Stone C."/>
            <person name="Stone S."/>
            <person name="Stubbs M."/>
            <person name="Talamas J."/>
            <person name="Tchuinga P."/>
            <person name="Tenzing P."/>
            <person name="Tesfaye S."/>
            <person name="Theodore J."/>
            <person name="Thoulutsang Y."/>
            <person name="Topham K."/>
            <person name="Towey S."/>
            <person name="Tsamla T."/>
            <person name="Tsomo N."/>
            <person name="Vallee D."/>
            <person name="Vassiliev H."/>
            <person name="Venkataraman V."/>
            <person name="Vinson J."/>
            <person name="Vo A."/>
            <person name="Wade C."/>
            <person name="Wang S."/>
            <person name="Wangchuk T."/>
            <person name="Wangdi T."/>
            <person name="Whittaker C."/>
            <person name="Wilkinson J."/>
            <person name="Wu Y."/>
            <person name="Wyman D."/>
            <person name="Yadav S."/>
            <person name="Yang S."/>
            <person name="Yang X."/>
            <person name="Yeager S."/>
            <person name="Yee E."/>
            <person name="Young G."/>
            <person name="Zainoun J."/>
            <person name="Zembeck L."/>
            <person name="Zimmer A."/>
            <person name="Zody M."/>
            <person name="Lander E."/>
        </authorList>
    </citation>
    <scope>NUCLEOTIDE SEQUENCE [LARGE SCALE GENOMIC DNA]</scope>
</reference>
<evidence type="ECO:0000256" key="4">
    <source>
        <dbReference type="RuleBase" id="RU003844"/>
    </source>
</evidence>
<dbReference type="InterPro" id="IPR011993">
    <property type="entry name" value="PH-like_dom_sf"/>
</dbReference>
<dbReference type="PANTHER" id="PTHR10972">
    <property type="entry name" value="OXYSTEROL-BINDING PROTEIN-RELATED"/>
    <property type="match status" value="1"/>
</dbReference>
<evidence type="ECO:0000313" key="8">
    <source>
        <dbReference type="Proteomes" id="UP000007875"/>
    </source>
</evidence>
<dbReference type="Gene3D" id="2.30.29.30">
    <property type="entry name" value="Pleckstrin-homology domain (PH domain)/Phosphotyrosine-binding domain (PTB)"/>
    <property type="match status" value="1"/>
</dbReference>
<dbReference type="Gene3D" id="1.10.287.2720">
    <property type="match status" value="1"/>
</dbReference>
<dbReference type="SUPFAM" id="SSF144000">
    <property type="entry name" value="Oxysterol-binding protein-like"/>
    <property type="match status" value="1"/>
</dbReference>
<keyword evidence="1 5" id="KW-0813">Transport</keyword>
<dbReference type="FunFam" id="1.10.287.2720:FF:000001">
    <property type="entry name" value="Oxysterol-binding OBPalpha"/>
    <property type="match status" value="1"/>
</dbReference>
<dbReference type="InterPro" id="IPR000648">
    <property type="entry name" value="Oxysterol-bd"/>
</dbReference>
<keyword evidence="8" id="KW-1185">Reference proteome</keyword>
<keyword evidence="2 5" id="KW-0445">Lipid transport</keyword>
<accession>H2YL59</accession>
<dbReference type="Proteomes" id="UP000007875">
    <property type="component" value="Unassembled WGS sequence"/>
</dbReference>
<dbReference type="GO" id="GO:0016020">
    <property type="term" value="C:membrane"/>
    <property type="evidence" value="ECO:0007669"/>
    <property type="project" value="TreeGrafter"/>
</dbReference>
<organism evidence="7 8">
    <name type="scientific">Ciona savignyi</name>
    <name type="common">Pacific transparent sea squirt</name>
    <dbReference type="NCBI Taxonomy" id="51511"/>
    <lineage>
        <taxon>Eukaryota</taxon>
        <taxon>Metazoa</taxon>
        <taxon>Chordata</taxon>
        <taxon>Tunicata</taxon>
        <taxon>Ascidiacea</taxon>
        <taxon>Phlebobranchia</taxon>
        <taxon>Cionidae</taxon>
        <taxon>Ciona</taxon>
    </lineage>
</organism>
<evidence type="ECO:0000256" key="3">
    <source>
        <dbReference type="ARBA" id="ARBA00023121"/>
    </source>
</evidence>
<dbReference type="SMART" id="SM00233">
    <property type="entry name" value="PH"/>
    <property type="match status" value="1"/>
</dbReference>
<dbReference type="Pfam" id="PF01237">
    <property type="entry name" value="Oxysterol_BP"/>
    <property type="match status" value="1"/>
</dbReference>
<dbReference type="GO" id="GO:0005829">
    <property type="term" value="C:cytosol"/>
    <property type="evidence" value="ECO:0007669"/>
    <property type="project" value="TreeGrafter"/>
</dbReference>
<sequence>DGTLSKYTNVMKGWQNRYFILNPQTGVLEYHVNQSEALATHYKPRGLLPLEGAVVAPSIEDSCTFSVNASNGEVYKLRATNAKERQEWVNRLRSVSEHYTSQIAHDRPPLAGRKPRTKSVVSNLSTNLNKIKVTMPTIETRHLNNSKIKQLQDAREVSPLSPQSVVSADNYHAGITNMFDGLDELALDRDVLLMKSTSISAIQSLSICYNILHKYNQNLSTLLPQDAIHSTNNNTDTTVQEPVSTKVSRKVLPRIIPVLADPVLEVEDELADDEEDLGAVDEHKNVIMHLLSQIKLGMDLTTVTLPTFILEKRSLLEMYSDFVGYPQLLLNIPQGNSPVERMHRVLKFFLTSFRCGRKGQHAKKPYNPILGEVFQCSYNVGTSEETQRVQFIAEQVSHHPPISAFHINAPGITVTSSIWTKSKFMNMSVGVVNIGEGVLTLPQYNETYVMTYPSAYARSILTVPWTELGGRCTITCQSSNLTAAIMFHTKTMYGGLPHRVTAEVKDGEGNVTCRVQGQWNVELNFTYYKVAVEEITGDMLVATPKRVQPLHLQCPIESRALWKKVTQSLRDGDIAMATKHKSKIEDDQRKME</sequence>
<dbReference type="InterPro" id="IPR037239">
    <property type="entry name" value="OSBP_sf"/>
</dbReference>
<dbReference type="GeneTree" id="ENSGT00940000174080"/>
<dbReference type="SUPFAM" id="SSF50729">
    <property type="entry name" value="PH domain-like"/>
    <property type="match status" value="1"/>
</dbReference>
<feature type="domain" description="PH" evidence="6">
    <location>
        <begin position="1"/>
        <end position="97"/>
    </location>
</feature>
<evidence type="ECO:0000259" key="6">
    <source>
        <dbReference type="PROSITE" id="PS50003"/>
    </source>
</evidence>
<dbReference type="HOGENOM" id="CLU_012334_3_1_1"/>
<reference evidence="7" key="3">
    <citation type="submission" date="2025-09" db="UniProtKB">
        <authorList>
            <consortium name="Ensembl"/>
        </authorList>
    </citation>
    <scope>IDENTIFICATION</scope>
</reference>
<dbReference type="GO" id="GO:0006869">
    <property type="term" value="P:lipid transport"/>
    <property type="evidence" value="ECO:0007669"/>
    <property type="project" value="UniProtKB-KW"/>
</dbReference>
<reference evidence="7" key="2">
    <citation type="submission" date="2025-08" db="UniProtKB">
        <authorList>
            <consortium name="Ensembl"/>
        </authorList>
    </citation>
    <scope>IDENTIFICATION</scope>
</reference>
<protein>
    <recommendedName>
        <fullName evidence="5">Oxysterol-binding protein</fullName>
    </recommendedName>
</protein>